<dbReference type="Proteomes" id="UP001054945">
    <property type="component" value="Unassembled WGS sequence"/>
</dbReference>
<feature type="region of interest" description="Disordered" evidence="1">
    <location>
        <begin position="1760"/>
        <end position="1831"/>
    </location>
</feature>
<evidence type="ECO:0000313" key="3">
    <source>
        <dbReference type="EMBL" id="GIY04855.1"/>
    </source>
</evidence>
<feature type="domain" description="Thioredoxin" evidence="2">
    <location>
        <begin position="808"/>
        <end position="927"/>
    </location>
</feature>
<evidence type="ECO:0000256" key="1">
    <source>
        <dbReference type="SAM" id="MobiDB-lite"/>
    </source>
</evidence>
<reference evidence="3 4" key="1">
    <citation type="submission" date="2021-06" db="EMBL/GenBank/DDBJ databases">
        <title>Caerostris extrusa draft genome.</title>
        <authorList>
            <person name="Kono N."/>
            <person name="Arakawa K."/>
        </authorList>
    </citation>
    <scope>NUCLEOTIDE SEQUENCE [LARGE SCALE GENOMIC DNA]</scope>
</reference>
<dbReference type="PANTHER" id="PTHR19991">
    <property type="entry name" value="L 2 01289"/>
    <property type="match status" value="1"/>
</dbReference>
<dbReference type="Gene3D" id="3.40.30.10">
    <property type="entry name" value="Glutaredoxin"/>
    <property type="match status" value="13"/>
</dbReference>
<feature type="compositionally biased region" description="Basic and acidic residues" evidence="1">
    <location>
        <begin position="1760"/>
        <end position="1776"/>
    </location>
</feature>
<sequence length="1831" mass="208177">TKECKDCHKILQELEKIDDDAENFGVQFVKNGEKFLAKKYGVSEFPALVYFRNKHPAIYDGDLMKEDAVLSWLTNIESMELPDAIEEVNAKVLESLIDDTEFVAVLFYKNDTESEEVLRDLEEIDDDADKSGIAFVKISDPVLALEFGLEALPALLYYRNKVPLLYDGNLHDERLVLNWLEAHKDLDADVIEDISSSILPALIENTTFLAVLFYDKNDEKSQTTLLELESIDDDTSKNGIPFVKISDLETASDYGISELPVLVYFEKKIPNFYQGDLKNEEEVLNWLIHQKESDEIEDVTNKVLTQMIKTSDFLAVLFYDSASSTSQSIMEELERIDDDCDQHGIPLVKIDDSQLESLYGIKNPPALAFYKKQVPKFYTGDLSNEDQVLKWLVEQMKVEEIEDVTSAVLQQMIKNTDFLSILFYSKNDERSKRVIKELENIDDEADERNLPFVKIADEELAKSYGVDDELPLLVYFEKQIPSIFRGDLMNEEAVLEWLVKQMSSDEIEEVTDKLLDAMVKKHSQVAVLFYDASSDSHILNELEKIDDEADQQGIVFLKTSDLPAAEKFGIEYLPALVFFYDGMPNLYPGDVKDEDEVLEWLITQLTTDEIEDVTENMLLYLVDSSPNLAALFYDEAAEVSGVVLKELENIDDELKEQGIPFVKISDYSLAKQFGLSDELPILVYFENKIPSVYEGDLTVEAEVLEWLIKQKNEDSIEEVTEEILLSLVRDRGYVLAFFAPNECELCETILHELENIDDELDKVGILLVTTDDMTVARSKVNITQFPALVLFRNEEPVPYHGDLMDEGAILAWATSEETLDIPDAIEEVNSLMLENILNTSHSVAVLFYSRSNCPLCEKVLQSVENIDDDAESNDVDFVKVSDPEVAEAYSIAHFPTLVLFKKESASEYKGDLTKPDAILQWLVENRDRPDSFIEDVDRRELEVLIEEHTVAVFFYDENCTVCDSILHELENIDDDSDRYDVQILKTNDTEFAVELGVSAVPSFVYFEGMLPSIYDGDLMNENELLEWLIEQKTEDTIENINRDMLFRLIEEQEYLAIYFYRENDKQSKDILKHLEQIDDDCSDYEVQLLKMSDNLMAKKYRVRNPPGLVFFRHGNPIVYPGELTDEEEVLDWLTSPDNMESSDAIEKVNKRMLERVLARCDYLAVFFYRRFHCRKCDKALEELENIDDDAEAQGIHFVKIEDERLGRSFGVYSMPALIFFRYGDTDDPVIYAGDLKNGTDILNWLVTQKDPSSDMIEEMDGDELEELIETAEFLAVLFYDPDEEDCPECMETLADLENIDDDTDRHGILFVKTTDDSIAADYGISRFPALIYFENNVPSIYEGDISAEEEVLQWLIHSKSEDTIETVNRDMCDKLIDNTPYLVVLFYKLQNKASEKVLEELENIDGFTDEYGIQMVKTQDSTIGRRYGVKQFPALIFFRNARPLVYKGLFSFRPSFASSLGISKHHLRATPLVVTPQFVVNAPGRHLTSTSSRVFPLYPGSLLVSKTRHRPLHPPVDEEGWQTPYDKSTCKPDQCVCTSVSDAVLIRMFSVCRRPDERGGGPGLDPERQHPGAERRHRGGERQDAGEARRQAPAHRRLLLRGGVRGVPGPPEGPGGDRRGGQPLWGELREGARTHGGGAVGGAQRAHPRLLQEGGARLLRRLPVRRRVGAGVADQPGHDRAEERDRGGQPPHDGQAAAGERLHRHLLLRRRLPRVRRGAALAGGHRRRHRRAGHPLREDQGPALRPQVRRQEPALAHLLQEEVPHRLPRQPDEQPGRSELAQEEQVPDAGAEPVHVLDHRHGSRVHPVHVLPQVPLRAHGGEAELGGPLPS</sequence>
<organism evidence="3 4">
    <name type="scientific">Caerostris extrusa</name>
    <name type="common">Bark spider</name>
    <name type="synonym">Caerostris bankana</name>
    <dbReference type="NCBI Taxonomy" id="172846"/>
    <lineage>
        <taxon>Eukaryota</taxon>
        <taxon>Metazoa</taxon>
        <taxon>Ecdysozoa</taxon>
        <taxon>Arthropoda</taxon>
        <taxon>Chelicerata</taxon>
        <taxon>Arachnida</taxon>
        <taxon>Araneae</taxon>
        <taxon>Araneomorphae</taxon>
        <taxon>Entelegynae</taxon>
        <taxon>Araneoidea</taxon>
        <taxon>Araneidae</taxon>
        <taxon>Caerostris</taxon>
    </lineage>
</organism>
<feature type="region of interest" description="Disordered" evidence="1">
    <location>
        <begin position="1715"/>
        <end position="1747"/>
    </location>
</feature>
<feature type="compositionally biased region" description="Basic and acidic residues" evidence="1">
    <location>
        <begin position="1555"/>
        <end position="1590"/>
    </location>
</feature>
<dbReference type="CDD" id="cd02947">
    <property type="entry name" value="TRX_family"/>
    <property type="match status" value="2"/>
</dbReference>
<accession>A0AAV4Q701</accession>
<dbReference type="SUPFAM" id="SSF52833">
    <property type="entry name" value="Thioredoxin-like"/>
    <property type="match status" value="11"/>
</dbReference>
<feature type="region of interest" description="Disordered" evidence="1">
    <location>
        <begin position="1555"/>
        <end position="1648"/>
    </location>
</feature>
<feature type="compositionally biased region" description="Basic and acidic residues" evidence="1">
    <location>
        <begin position="1676"/>
        <end position="1687"/>
    </location>
</feature>
<dbReference type="CDD" id="cd02961">
    <property type="entry name" value="PDI_a_family"/>
    <property type="match status" value="4"/>
</dbReference>
<dbReference type="InterPro" id="IPR036249">
    <property type="entry name" value="Thioredoxin-like_sf"/>
</dbReference>
<comment type="caution">
    <text evidence="3">The sequence shown here is derived from an EMBL/GenBank/DDBJ whole genome shotgun (WGS) entry which is preliminary data.</text>
</comment>
<proteinExistence type="predicted"/>
<dbReference type="PANTHER" id="PTHR19991:SF3">
    <property type="entry name" value="LETHAL (2) 01289, ISOFORM F"/>
    <property type="match status" value="1"/>
</dbReference>
<feature type="domain" description="Thioredoxin" evidence="2">
    <location>
        <begin position="1244"/>
        <end position="1360"/>
    </location>
</feature>
<evidence type="ECO:0000259" key="2">
    <source>
        <dbReference type="PROSITE" id="PS51352"/>
    </source>
</evidence>
<dbReference type="Pfam" id="PF00085">
    <property type="entry name" value="Thioredoxin"/>
    <property type="match status" value="1"/>
</dbReference>
<feature type="region of interest" description="Disordered" evidence="1">
    <location>
        <begin position="1667"/>
        <end position="1701"/>
    </location>
</feature>
<dbReference type="InterPro" id="IPR013766">
    <property type="entry name" value="Thioredoxin_domain"/>
</dbReference>
<dbReference type="PROSITE" id="PS51352">
    <property type="entry name" value="THIOREDOXIN_2"/>
    <property type="match status" value="2"/>
</dbReference>
<protein>
    <submittedName>
        <fullName evidence="3">Protein disulfide-isomerase</fullName>
    </submittedName>
</protein>
<feature type="compositionally biased region" description="Basic residues" evidence="1">
    <location>
        <begin position="1724"/>
        <end position="1734"/>
    </location>
</feature>
<evidence type="ECO:0000313" key="4">
    <source>
        <dbReference type="Proteomes" id="UP001054945"/>
    </source>
</evidence>
<name>A0AAV4Q701_CAEEX</name>
<feature type="non-terminal residue" evidence="3">
    <location>
        <position position="1"/>
    </location>
</feature>
<keyword evidence="4" id="KW-1185">Reference proteome</keyword>
<gene>
    <name evidence="3" type="primary">X975_03770</name>
    <name evidence="3" type="ORF">CEXT_400231</name>
</gene>
<dbReference type="EMBL" id="BPLR01005763">
    <property type="protein sequence ID" value="GIY04855.1"/>
    <property type="molecule type" value="Genomic_DNA"/>
</dbReference>